<proteinExistence type="predicted"/>
<protein>
    <submittedName>
        <fullName evidence="2">Uncharacterized protein</fullName>
    </submittedName>
</protein>
<accession>A0ABP7IXS7</accession>
<reference evidence="3" key="1">
    <citation type="journal article" date="2019" name="Int. J. Syst. Evol. Microbiol.">
        <title>The Global Catalogue of Microorganisms (GCM) 10K type strain sequencing project: providing services to taxonomists for standard genome sequencing and annotation.</title>
        <authorList>
            <consortium name="The Broad Institute Genomics Platform"/>
            <consortium name="The Broad Institute Genome Sequencing Center for Infectious Disease"/>
            <person name="Wu L."/>
            <person name="Ma J."/>
        </authorList>
    </citation>
    <scope>NUCLEOTIDE SEQUENCE [LARGE SCALE GENOMIC DNA]</scope>
    <source>
        <strain evidence="3">JCM 17138</strain>
    </source>
</reference>
<feature type="compositionally biased region" description="Basic and acidic residues" evidence="1">
    <location>
        <begin position="8"/>
        <end position="20"/>
    </location>
</feature>
<keyword evidence="3" id="KW-1185">Reference proteome</keyword>
<evidence type="ECO:0000256" key="1">
    <source>
        <dbReference type="SAM" id="MobiDB-lite"/>
    </source>
</evidence>
<gene>
    <name evidence="2" type="ORF">GCM10022403_073600</name>
</gene>
<dbReference type="EMBL" id="BAABDE010000029">
    <property type="protein sequence ID" value="GAA3829634.1"/>
    <property type="molecule type" value="Genomic_DNA"/>
</dbReference>
<feature type="region of interest" description="Disordered" evidence="1">
    <location>
        <begin position="1"/>
        <end position="56"/>
    </location>
</feature>
<dbReference type="Proteomes" id="UP001501009">
    <property type="component" value="Unassembled WGS sequence"/>
</dbReference>
<evidence type="ECO:0000313" key="3">
    <source>
        <dbReference type="Proteomes" id="UP001501009"/>
    </source>
</evidence>
<organism evidence="2 3">
    <name type="scientific">Streptomyces coacervatus</name>
    <dbReference type="NCBI Taxonomy" id="647381"/>
    <lineage>
        <taxon>Bacteria</taxon>
        <taxon>Bacillati</taxon>
        <taxon>Actinomycetota</taxon>
        <taxon>Actinomycetes</taxon>
        <taxon>Kitasatosporales</taxon>
        <taxon>Streptomycetaceae</taxon>
        <taxon>Streptomyces</taxon>
    </lineage>
</organism>
<comment type="caution">
    <text evidence="2">The sequence shown here is derived from an EMBL/GenBank/DDBJ whole genome shotgun (WGS) entry which is preliminary data.</text>
</comment>
<sequence>MCGSAPRQEQRAAQADEREGGGPADHGGPAPKQTPSSLEGAGGDERGPVGLEDAAGLAQPGGQLFLERVEGNKGIAVLIHGHDEPPFRKRTTEMTEIVGMAEMAEKGAQERA</sequence>
<evidence type="ECO:0000313" key="2">
    <source>
        <dbReference type="EMBL" id="GAA3829634.1"/>
    </source>
</evidence>
<name>A0ABP7IXS7_9ACTN</name>